<dbReference type="Proteomes" id="UP000637788">
    <property type="component" value="Unassembled WGS sequence"/>
</dbReference>
<dbReference type="AlphaFoldDB" id="A0A917VU38"/>
<comment type="caution">
    <text evidence="2">The sequence shown here is derived from an EMBL/GenBank/DDBJ whole genome shotgun (WGS) entry which is preliminary data.</text>
</comment>
<evidence type="ECO:0000313" key="2">
    <source>
        <dbReference type="EMBL" id="GGL18570.1"/>
    </source>
</evidence>
<accession>A0A917VU38</accession>
<organism evidence="2 3">
    <name type="scientific">Streptomyces flaveus</name>
    <dbReference type="NCBI Taxonomy" id="66370"/>
    <lineage>
        <taxon>Bacteria</taxon>
        <taxon>Bacillati</taxon>
        <taxon>Actinomycetota</taxon>
        <taxon>Actinomycetes</taxon>
        <taxon>Kitasatosporales</taxon>
        <taxon>Streptomycetaceae</taxon>
        <taxon>Streptomyces</taxon>
        <taxon>Streptomyces aurantiacus group</taxon>
    </lineage>
</organism>
<sequence length="72" mass="7589">MPQTLREDRSLALGRARAPARHHAAELVGLVWVRPIKAGEDALTGVGAHTAAHAPPSRGCAEPTRGLYQTAV</sequence>
<reference evidence="2" key="2">
    <citation type="submission" date="2020-09" db="EMBL/GenBank/DDBJ databases">
        <authorList>
            <person name="Sun Q."/>
            <person name="Ohkuma M."/>
        </authorList>
    </citation>
    <scope>NUCLEOTIDE SEQUENCE</scope>
    <source>
        <strain evidence="2">JCM 3035</strain>
    </source>
</reference>
<keyword evidence="3" id="KW-1185">Reference proteome</keyword>
<reference evidence="2" key="1">
    <citation type="journal article" date="2014" name="Int. J. Syst. Evol. Microbiol.">
        <title>Complete genome sequence of Corynebacterium casei LMG S-19264T (=DSM 44701T), isolated from a smear-ripened cheese.</title>
        <authorList>
            <consortium name="US DOE Joint Genome Institute (JGI-PGF)"/>
            <person name="Walter F."/>
            <person name="Albersmeier A."/>
            <person name="Kalinowski J."/>
            <person name="Ruckert C."/>
        </authorList>
    </citation>
    <scope>NUCLEOTIDE SEQUENCE</scope>
    <source>
        <strain evidence="2">JCM 3035</strain>
    </source>
</reference>
<evidence type="ECO:0000313" key="3">
    <source>
        <dbReference type="Proteomes" id="UP000637788"/>
    </source>
</evidence>
<evidence type="ECO:0000256" key="1">
    <source>
        <dbReference type="SAM" id="MobiDB-lite"/>
    </source>
</evidence>
<feature type="region of interest" description="Disordered" evidence="1">
    <location>
        <begin position="49"/>
        <end position="72"/>
    </location>
</feature>
<gene>
    <name evidence="2" type="ORF">GCM10010094_94560</name>
</gene>
<proteinExistence type="predicted"/>
<dbReference type="EMBL" id="BMPQ01000069">
    <property type="protein sequence ID" value="GGL18570.1"/>
    <property type="molecule type" value="Genomic_DNA"/>
</dbReference>
<name>A0A917VU38_9ACTN</name>
<protein>
    <submittedName>
        <fullName evidence="2">Uncharacterized protein</fullName>
    </submittedName>
</protein>